<comment type="caution">
    <text evidence="3">The sequence shown here is derived from an EMBL/GenBank/DDBJ whole genome shotgun (WGS) entry which is preliminary data.</text>
</comment>
<dbReference type="PIRSF" id="PIRSF006661">
    <property type="entry name" value="PP-lp_UCP006661"/>
    <property type="match status" value="1"/>
</dbReference>
<dbReference type="PANTHER" id="PTHR43169:SF2">
    <property type="entry name" value="NAD_GMP SYNTHASE DOMAIN-CONTAINING PROTEIN"/>
    <property type="match status" value="1"/>
</dbReference>
<accession>A0A9X2FC02</accession>
<evidence type="ECO:0000313" key="4">
    <source>
        <dbReference type="Proteomes" id="UP001155241"/>
    </source>
</evidence>
<dbReference type="Proteomes" id="UP001155241">
    <property type="component" value="Unassembled WGS sequence"/>
</dbReference>
<protein>
    <submittedName>
        <fullName evidence="3">ATP-dependent sacrificial sulfur transferase LarE</fullName>
    </submittedName>
</protein>
<keyword evidence="3" id="KW-0808">Transferase</keyword>
<feature type="active site" description="Nucleophile and sulfur donor" evidence="1">
    <location>
        <position position="182"/>
    </location>
</feature>
<dbReference type="AlphaFoldDB" id="A0A9X2FC02"/>
<evidence type="ECO:0000259" key="2">
    <source>
        <dbReference type="Pfam" id="PF02540"/>
    </source>
</evidence>
<dbReference type="PANTHER" id="PTHR43169">
    <property type="entry name" value="EXSB FAMILY PROTEIN"/>
    <property type="match status" value="1"/>
</dbReference>
<dbReference type="Pfam" id="PF02540">
    <property type="entry name" value="NAD_synthase"/>
    <property type="match status" value="1"/>
</dbReference>
<sequence length="279" mass="30353">MILHKTSIAVVSLADQLVANIRSYGSCVVAYSGGVDSAVVSKAAHLALGERAVAVTGIGPAVPKREVDIARRVAKSIGIQHVEIATAEMENSEYVSNSPNRCFHCKQELYGVLRGYAEAHGIAAIANGTITEDLSDYRPGLAAADKAGVRAPLVECKLDKDAVRSLARYWDLEVWDKPPSPCLASRVAYGQEVTPERLRMIDQAEQRLHSLGICECRVRFHDGDLARIEVPLEAIETLAEPAIRAWLHEEFQHLGFRYITIDLAGFRSGSLNAGLPVVQ</sequence>
<dbReference type="SUPFAM" id="SSF52402">
    <property type="entry name" value="Adenine nucleotide alpha hydrolases-like"/>
    <property type="match status" value="1"/>
</dbReference>
<dbReference type="InterPro" id="IPR022310">
    <property type="entry name" value="NAD/GMP_synthase"/>
</dbReference>
<keyword evidence="4" id="KW-1185">Reference proteome</keyword>
<dbReference type="GO" id="GO:0006163">
    <property type="term" value="P:purine nucleotide metabolic process"/>
    <property type="evidence" value="ECO:0007669"/>
    <property type="project" value="UniProtKB-ARBA"/>
</dbReference>
<dbReference type="GO" id="GO:0016783">
    <property type="term" value="F:sulfurtransferase activity"/>
    <property type="evidence" value="ECO:0007669"/>
    <property type="project" value="InterPro"/>
</dbReference>
<name>A0A9X2FC02_9BACT</name>
<dbReference type="CDD" id="cd01990">
    <property type="entry name" value="LarE-like"/>
    <property type="match status" value="1"/>
</dbReference>
<evidence type="ECO:0000256" key="1">
    <source>
        <dbReference type="PIRSR" id="PIRSR006661-1"/>
    </source>
</evidence>
<gene>
    <name evidence="3" type="primary">larE</name>
    <name evidence="3" type="ORF">NG895_06480</name>
</gene>
<proteinExistence type="predicted"/>
<dbReference type="InterPro" id="IPR014729">
    <property type="entry name" value="Rossmann-like_a/b/a_fold"/>
</dbReference>
<evidence type="ECO:0000313" key="3">
    <source>
        <dbReference type="EMBL" id="MCO6043549.1"/>
    </source>
</evidence>
<dbReference type="EMBL" id="JAMXLR010000024">
    <property type="protein sequence ID" value="MCO6043549.1"/>
    <property type="molecule type" value="Genomic_DNA"/>
</dbReference>
<dbReference type="RefSeq" id="WP_252851654.1">
    <property type="nucleotide sequence ID" value="NZ_JAMXLR010000024.1"/>
</dbReference>
<reference evidence="3" key="1">
    <citation type="submission" date="2022-06" db="EMBL/GenBank/DDBJ databases">
        <title>Aeoliella straminimaris, a novel planctomycete from sediments.</title>
        <authorList>
            <person name="Vitorino I.R."/>
            <person name="Lage O.M."/>
        </authorList>
    </citation>
    <scope>NUCLEOTIDE SEQUENCE</scope>
    <source>
        <strain evidence="3">ICT_H6.2</strain>
    </source>
</reference>
<dbReference type="InterPro" id="IPR052188">
    <property type="entry name" value="Ni-pincer_cofactor_biosynth"/>
</dbReference>
<dbReference type="NCBIfam" id="TIGR00268">
    <property type="entry name" value="ATP-dependent sacrificial sulfur transferase LarE"/>
    <property type="match status" value="1"/>
</dbReference>
<dbReference type="Gene3D" id="3.40.50.620">
    <property type="entry name" value="HUPs"/>
    <property type="match status" value="1"/>
</dbReference>
<dbReference type="InterPro" id="IPR005232">
    <property type="entry name" value="LarE"/>
</dbReference>
<feature type="domain" description="NAD/GMP synthase" evidence="2">
    <location>
        <begin position="25"/>
        <end position="89"/>
    </location>
</feature>
<organism evidence="3 4">
    <name type="scientific">Aeoliella straminimaris</name>
    <dbReference type="NCBI Taxonomy" id="2954799"/>
    <lineage>
        <taxon>Bacteria</taxon>
        <taxon>Pseudomonadati</taxon>
        <taxon>Planctomycetota</taxon>
        <taxon>Planctomycetia</taxon>
        <taxon>Pirellulales</taxon>
        <taxon>Lacipirellulaceae</taxon>
        <taxon>Aeoliella</taxon>
    </lineage>
</organism>